<reference evidence="2 3" key="1">
    <citation type="submission" date="2012-08" db="EMBL/GenBank/DDBJ databases">
        <title>Whole genome shotgun sequence of Austwickia chelonae NBRC 105200.</title>
        <authorList>
            <person name="Yoshida I."/>
            <person name="Hosoyama A."/>
            <person name="Tsuchikane K."/>
            <person name="Katsumata H."/>
            <person name="Ando Y."/>
            <person name="Ohji S."/>
            <person name="Hamada M."/>
            <person name="Tamura T."/>
            <person name="Yamazoe A."/>
            <person name="Yamazaki S."/>
            <person name="Fujita N."/>
        </authorList>
    </citation>
    <scope>NUCLEOTIDE SEQUENCE [LARGE SCALE GENOMIC DNA]</scope>
    <source>
        <strain evidence="2 3">NBRC 105200</strain>
    </source>
</reference>
<dbReference type="EMBL" id="BAGZ01000017">
    <property type="protein sequence ID" value="GAB78851.1"/>
    <property type="molecule type" value="Genomic_DNA"/>
</dbReference>
<organism evidence="2 3">
    <name type="scientific">Austwickia chelonae NBRC 105200</name>
    <dbReference type="NCBI Taxonomy" id="1184607"/>
    <lineage>
        <taxon>Bacteria</taxon>
        <taxon>Bacillati</taxon>
        <taxon>Actinomycetota</taxon>
        <taxon>Actinomycetes</taxon>
        <taxon>Micrococcales</taxon>
        <taxon>Dermatophilaceae</taxon>
        <taxon>Austwickia</taxon>
    </lineage>
</organism>
<evidence type="ECO:0000313" key="3">
    <source>
        <dbReference type="Proteomes" id="UP000008495"/>
    </source>
</evidence>
<protein>
    <submittedName>
        <fullName evidence="2">Uncharacterized protein</fullName>
    </submittedName>
</protein>
<keyword evidence="3" id="KW-1185">Reference proteome</keyword>
<dbReference type="STRING" id="100225.SAMN05421595_0062"/>
<evidence type="ECO:0000313" key="2">
    <source>
        <dbReference type="EMBL" id="GAB78851.1"/>
    </source>
</evidence>
<sequence>MSKPRRTAISGEALFENTPNSHGHELPHPAPATQAHQHPACSPHQVRATPGARATGRAATGSP</sequence>
<name>K6UNB9_9MICO</name>
<evidence type="ECO:0000256" key="1">
    <source>
        <dbReference type="SAM" id="MobiDB-lite"/>
    </source>
</evidence>
<gene>
    <name evidence="2" type="ORF">AUCHE_17_00630</name>
</gene>
<dbReference type="AlphaFoldDB" id="K6UNB9"/>
<feature type="region of interest" description="Disordered" evidence="1">
    <location>
        <begin position="1"/>
        <end position="63"/>
    </location>
</feature>
<dbReference type="RefSeq" id="WP_006503608.1">
    <property type="nucleotide sequence ID" value="NZ_BAGZ01000017.1"/>
</dbReference>
<feature type="compositionally biased region" description="Low complexity" evidence="1">
    <location>
        <begin position="47"/>
        <end position="63"/>
    </location>
</feature>
<proteinExistence type="predicted"/>
<accession>K6UNB9</accession>
<comment type="caution">
    <text evidence="2">The sequence shown here is derived from an EMBL/GenBank/DDBJ whole genome shotgun (WGS) entry which is preliminary data.</text>
</comment>
<feature type="compositionally biased region" description="Low complexity" evidence="1">
    <location>
        <begin position="31"/>
        <end position="40"/>
    </location>
</feature>
<dbReference type="Proteomes" id="UP000008495">
    <property type="component" value="Unassembled WGS sequence"/>
</dbReference>